<sequence>MDHQRLEPLKGKSGREPTNVTKMTIKELLAQEGVEFKDVAIESKAPDQPLKAPQRVHDHKALQPLERGPAQVQPTAVTFKTIAELLAEEGVSQSDMPLMQAKPKPDAD</sequence>
<dbReference type="EMBL" id="QBKS01000001">
    <property type="protein sequence ID" value="PTX55523.1"/>
    <property type="molecule type" value="Genomic_DNA"/>
</dbReference>
<feature type="region of interest" description="Disordered" evidence="1">
    <location>
        <begin position="89"/>
        <end position="108"/>
    </location>
</feature>
<evidence type="ECO:0000256" key="1">
    <source>
        <dbReference type="SAM" id="MobiDB-lite"/>
    </source>
</evidence>
<name>A0A2T6BHH3_9RHOB</name>
<reference evidence="2 3" key="1">
    <citation type="submission" date="2018-04" db="EMBL/GenBank/DDBJ databases">
        <title>Genomic Encyclopedia of Archaeal and Bacterial Type Strains, Phase II (KMG-II): from individual species to whole genera.</title>
        <authorList>
            <person name="Goeker M."/>
        </authorList>
    </citation>
    <scope>NUCLEOTIDE SEQUENCE [LARGE SCALE GENOMIC DNA]</scope>
    <source>
        <strain evidence="2 3">DSM 100977</strain>
    </source>
</reference>
<dbReference type="AlphaFoldDB" id="A0A2T6BHH3"/>
<proteinExistence type="predicted"/>
<accession>A0A2T6BHH3</accession>
<keyword evidence="3" id="KW-1185">Reference proteome</keyword>
<dbReference type="RefSeq" id="WP_146174139.1">
    <property type="nucleotide sequence ID" value="NZ_QBKS01000001.1"/>
</dbReference>
<evidence type="ECO:0000313" key="3">
    <source>
        <dbReference type="Proteomes" id="UP000243978"/>
    </source>
</evidence>
<organism evidence="2 3">
    <name type="scientific">Litoreibacter ponti</name>
    <dbReference type="NCBI Taxonomy" id="1510457"/>
    <lineage>
        <taxon>Bacteria</taxon>
        <taxon>Pseudomonadati</taxon>
        <taxon>Pseudomonadota</taxon>
        <taxon>Alphaproteobacteria</taxon>
        <taxon>Rhodobacterales</taxon>
        <taxon>Roseobacteraceae</taxon>
        <taxon>Litoreibacter</taxon>
    </lineage>
</organism>
<protein>
    <submittedName>
        <fullName evidence="2">Uncharacterized protein</fullName>
    </submittedName>
</protein>
<evidence type="ECO:0000313" key="2">
    <source>
        <dbReference type="EMBL" id="PTX55523.1"/>
    </source>
</evidence>
<dbReference type="Proteomes" id="UP000243978">
    <property type="component" value="Unassembled WGS sequence"/>
</dbReference>
<gene>
    <name evidence="2" type="ORF">C8N43_0162</name>
</gene>
<comment type="caution">
    <text evidence="2">The sequence shown here is derived from an EMBL/GenBank/DDBJ whole genome shotgun (WGS) entry which is preliminary data.</text>
</comment>